<proteinExistence type="predicted"/>
<dbReference type="AlphaFoldDB" id="A0A8J4UBV3"/>
<dbReference type="EMBL" id="QNUK01000447">
    <property type="protein sequence ID" value="KAF5893180.1"/>
    <property type="molecule type" value="Genomic_DNA"/>
</dbReference>
<accession>A0A8J4UBV3</accession>
<evidence type="ECO:0000313" key="2">
    <source>
        <dbReference type="Proteomes" id="UP000727407"/>
    </source>
</evidence>
<organism evidence="1 2">
    <name type="scientific">Clarias magur</name>
    <name type="common">Asian catfish</name>
    <name type="synonym">Macropteronotus magur</name>
    <dbReference type="NCBI Taxonomy" id="1594786"/>
    <lineage>
        <taxon>Eukaryota</taxon>
        <taxon>Metazoa</taxon>
        <taxon>Chordata</taxon>
        <taxon>Craniata</taxon>
        <taxon>Vertebrata</taxon>
        <taxon>Euteleostomi</taxon>
        <taxon>Actinopterygii</taxon>
        <taxon>Neopterygii</taxon>
        <taxon>Teleostei</taxon>
        <taxon>Ostariophysi</taxon>
        <taxon>Siluriformes</taxon>
        <taxon>Clariidae</taxon>
        <taxon>Clarias</taxon>
    </lineage>
</organism>
<dbReference type="Proteomes" id="UP000727407">
    <property type="component" value="Unassembled WGS sequence"/>
</dbReference>
<keyword evidence="2" id="KW-1185">Reference proteome</keyword>
<reference evidence="1" key="1">
    <citation type="submission" date="2020-07" db="EMBL/GenBank/DDBJ databases">
        <title>Clarias magur genome sequencing, assembly and annotation.</title>
        <authorList>
            <person name="Kushwaha B."/>
            <person name="Kumar R."/>
            <person name="Das P."/>
            <person name="Joshi C.G."/>
            <person name="Kumar D."/>
            <person name="Nagpure N.S."/>
            <person name="Pandey M."/>
            <person name="Agarwal S."/>
            <person name="Srivastava S."/>
            <person name="Singh M."/>
            <person name="Sahoo L."/>
            <person name="Jayasankar P."/>
            <person name="Meher P.K."/>
            <person name="Koringa P.G."/>
            <person name="Iquebal M.A."/>
            <person name="Das S.P."/>
            <person name="Bit A."/>
            <person name="Patnaik S."/>
            <person name="Patel N."/>
            <person name="Shah T.M."/>
            <person name="Hinsu A."/>
            <person name="Jena J.K."/>
        </authorList>
    </citation>
    <scope>NUCLEOTIDE SEQUENCE</scope>
    <source>
        <strain evidence="1">CIFAMagur01</strain>
        <tissue evidence="1">Testis</tissue>
    </source>
</reference>
<name>A0A8J4UBV3_CLAMG</name>
<evidence type="ECO:0000313" key="1">
    <source>
        <dbReference type="EMBL" id="KAF5893180.1"/>
    </source>
</evidence>
<sequence>MALVIVSFVHSVLWRGVSFRRSGFLRPPKIIPGCGFWSHPWCSPAQILSDQGQE</sequence>
<comment type="caution">
    <text evidence="1">The sequence shown here is derived from an EMBL/GenBank/DDBJ whole genome shotgun (WGS) entry which is preliminary data.</text>
</comment>
<gene>
    <name evidence="1" type="ORF">DAT39_017110</name>
</gene>
<protein>
    <submittedName>
        <fullName evidence="1">Uncharacterized protein</fullName>
    </submittedName>
</protein>